<evidence type="ECO:0000313" key="1">
    <source>
        <dbReference type="EMBL" id="CAC5345024.1"/>
    </source>
</evidence>
<evidence type="ECO:0000313" key="2">
    <source>
        <dbReference type="Proteomes" id="UP000196521"/>
    </source>
</evidence>
<accession>A0A6J7ZRE2</accession>
<sequence>MNTRTIKPIRNEQDYQATLARIEQLMEAMPNTPEFDELDILTTLVEAYEEKHYPIALPNPIDAIKFRMEQL</sequence>
<dbReference type="EMBL" id="CZCZ02000016">
    <property type="protein sequence ID" value="CAC5345024.1"/>
    <property type="molecule type" value="Genomic_DNA"/>
</dbReference>
<name>A0A6J7ZRE2_PLARU</name>
<dbReference type="RefSeq" id="WP_081694494.1">
    <property type="nucleotide sequence ID" value="NZ_LR812491.1"/>
</dbReference>
<organism evidence="1 2">
    <name type="scientific">Planktothrix rubescens CCAP 1459/22</name>
    <dbReference type="NCBI Taxonomy" id="329571"/>
    <lineage>
        <taxon>Bacteria</taxon>
        <taxon>Bacillati</taxon>
        <taxon>Cyanobacteriota</taxon>
        <taxon>Cyanophyceae</taxon>
        <taxon>Oscillatoriophycideae</taxon>
        <taxon>Oscillatoriales</taxon>
        <taxon>Microcoleaceae</taxon>
        <taxon>Planktothrix</taxon>
    </lineage>
</organism>
<keyword evidence="2" id="KW-1185">Reference proteome</keyword>
<protein>
    <submittedName>
        <fullName evidence="1">Helix-turn-helix domain protein</fullName>
    </submittedName>
</protein>
<dbReference type="AlphaFoldDB" id="A0A6J7ZRE2"/>
<proteinExistence type="predicted"/>
<reference evidence="1" key="1">
    <citation type="submission" date="2020-05" db="EMBL/GenBank/DDBJ databases">
        <authorList>
            <consortium name="Genoscope - CEA"/>
            <person name="William W."/>
        </authorList>
    </citation>
    <scope>NUCLEOTIDE SEQUENCE [LARGE SCALE GENOMIC DNA]</scope>
    <source>
        <strain evidence="1">PCC 7821</strain>
    </source>
</reference>
<gene>
    <name evidence="1" type="ORF">PLAN_60039</name>
</gene>
<dbReference type="Proteomes" id="UP000196521">
    <property type="component" value="Unassembled WGS sequence"/>
</dbReference>
<comment type="caution">
    <text evidence="1">The sequence shown here is derived from an EMBL/GenBank/DDBJ whole genome shotgun (WGS) entry which is preliminary data.</text>
</comment>